<dbReference type="AlphaFoldDB" id="A0A7C9MSL3"/>
<dbReference type="InterPro" id="IPR036768">
    <property type="entry name" value="PolIII_chi_sf"/>
</dbReference>
<dbReference type="Pfam" id="PF04364">
    <property type="entry name" value="DNA_pol3_chi"/>
    <property type="match status" value="1"/>
</dbReference>
<evidence type="ECO:0000313" key="2">
    <source>
        <dbReference type="Proteomes" id="UP000481947"/>
    </source>
</evidence>
<dbReference type="Proteomes" id="UP000481947">
    <property type="component" value="Unassembled WGS sequence"/>
</dbReference>
<organism evidence="1 2">
    <name type="scientific">Malikia spinosa</name>
    <dbReference type="NCBI Taxonomy" id="86180"/>
    <lineage>
        <taxon>Bacteria</taxon>
        <taxon>Pseudomonadati</taxon>
        <taxon>Pseudomonadota</taxon>
        <taxon>Betaproteobacteria</taxon>
        <taxon>Burkholderiales</taxon>
        <taxon>Comamonadaceae</taxon>
        <taxon>Malikia</taxon>
    </lineage>
</organism>
<comment type="caution">
    <text evidence="1">The sequence shown here is derived from an EMBL/GenBank/DDBJ whole genome shotgun (WGS) entry which is preliminary data.</text>
</comment>
<dbReference type="GO" id="GO:0003677">
    <property type="term" value="F:DNA binding"/>
    <property type="evidence" value="ECO:0007669"/>
    <property type="project" value="InterPro"/>
</dbReference>
<dbReference type="PANTHER" id="PTHR38767">
    <property type="entry name" value="DNA POLYMERASE III SUBUNIT CHI"/>
    <property type="match status" value="1"/>
</dbReference>
<name>A0A7C9MSL3_9BURK</name>
<dbReference type="Gene3D" id="3.40.50.10110">
    <property type="entry name" value="DNA polymerase III subunit chi"/>
    <property type="match status" value="1"/>
</dbReference>
<evidence type="ECO:0000313" key="1">
    <source>
        <dbReference type="EMBL" id="MYZ52978.1"/>
    </source>
</evidence>
<proteinExistence type="predicted"/>
<dbReference type="SUPFAM" id="SSF102400">
    <property type="entry name" value="DNA polymerase III chi subunit"/>
    <property type="match status" value="1"/>
</dbReference>
<accession>A0A7C9MSL3</accession>
<dbReference type="EMBL" id="VYSB01000014">
    <property type="protein sequence ID" value="MYZ52978.1"/>
    <property type="molecule type" value="Genomic_DNA"/>
</dbReference>
<dbReference type="GO" id="GO:0003887">
    <property type="term" value="F:DNA-directed DNA polymerase activity"/>
    <property type="evidence" value="ECO:0007669"/>
    <property type="project" value="InterPro"/>
</dbReference>
<dbReference type="GO" id="GO:0032298">
    <property type="term" value="P:positive regulation of DNA-templated DNA replication initiation"/>
    <property type="evidence" value="ECO:0007669"/>
    <property type="project" value="TreeGrafter"/>
</dbReference>
<dbReference type="GO" id="GO:0006260">
    <property type="term" value="P:DNA replication"/>
    <property type="evidence" value="ECO:0007669"/>
    <property type="project" value="InterPro"/>
</dbReference>
<dbReference type="InterPro" id="IPR007459">
    <property type="entry name" value="DNA_pol3_chi"/>
</dbReference>
<protein>
    <submittedName>
        <fullName evidence="1">DNA polymerase III subunit chi</fullName>
    </submittedName>
</protein>
<dbReference type="PANTHER" id="PTHR38767:SF1">
    <property type="entry name" value="DNA POLYMERASE III SUBUNIT CHI"/>
    <property type="match status" value="1"/>
</dbReference>
<reference evidence="1 2" key="1">
    <citation type="submission" date="2019-09" db="EMBL/GenBank/DDBJ databases">
        <title>Identification of Malikia spinosa a prominent benzene-, toluene-, and ethylbenzene-degrading bacterium: enrichment, isolation and whole genome sequencing.</title>
        <authorList>
            <person name="Tancsics A."/>
            <person name="Revesz F."/>
            <person name="Kriszt B."/>
        </authorList>
    </citation>
    <scope>NUCLEOTIDE SEQUENCE [LARGE SCALE GENOMIC DNA]</scope>
    <source>
        <strain evidence="1 2">AB6</strain>
    </source>
</reference>
<sequence>MSVAHQPEVAFHFNVPDPLRYLLRLLRKVRQAGMSALVCAPPELARELDQALWTFAPEDFIAHARWDAEESVRAHSPILIADQAVVWPGAEVLINLLPLSELPPAYVGYRKVIEIVGLDQPGREAARLRWRTYTAQGHSLKRHDAATAAAAA</sequence>
<gene>
    <name evidence="1" type="ORF">F5985_12755</name>
</gene>